<dbReference type="PANTHER" id="PTHR23155">
    <property type="entry name" value="DISEASE RESISTANCE PROTEIN RP"/>
    <property type="match status" value="1"/>
</dbReference>
<feature type="compositionally biased region" description="Basic and acidic residues" evidence="3">
    <location>
        <begin position="747"/>
        <end position="759"/>
    </location>
</feature>
<dbReference type="InterPro" id="IPR032675">
    <property type="entry name" value="LRR_dom_sf"/>
</dbReference>
<evidence type="ECO:0000259" key="5">
    <source>
        <dbReference type="Pfam" id="PF23598"/>
    </source>
</evidence>
<gene>
    <name evidence="6" type="ORF">C2845_PM17G14920</name>
</gene>
<dbReference type="PANTHER" id="PTHR23155:SF1116">
    <property type="entry name" value="OS12G0273300 PROTEIN"/>
    <property type="match status" value="1"/>
</dbReference>
<dbReference type="SUPFAM" id="SSF52058">
    <property type="entry name" value="L domain-like"/>
    <property type="match status" value="1"/>
</dbReference>
<evidence type="ECO:0000313" key="6">
    <source>
        <dbReference type="EMBL" id="RLM70303.1"/>
    </source>
</evidence>
<evidence type="ECO:0000313" key="7">
    <source>
        <dbReference type="Proteomes" id="UP000275267"/>
    </source>
</evidence>
<dbReference type="GO" id="GO:0002758">
    <property type="term" value="P:innate immune response-activating signaling pathway"/>
    <property type="evidence" value="ECO:0007669"/>
    <property type="project" value="UniProtKB-ARBA"/>
</dbReference>
<feature type="compositionally biased region" description="Polar residues" evidence="3">
    <location>
        <begin position="764"/>
        <end position="773"/>
    </location>
</feature>
<dbReference type="Gene3D" id="1.10.8.430">
    <property type="entry name" value="Helical domain of apoptotic protease-activating factors"/>
    <property type="match status" value="1"/>
</dbReference>
<evidence type="ECO:0000259" key="4">
    <source>
        <dbReference type="Pfam" id="PF23559"/>
    </source>
</evidence>
<dbReference type="FunFam" id="1.10.10.10:FF:000322">
    <property type="entry name" value="Probable disease resistance protein At1g63360"/>
    <property type="match status" value="1"/>
</dbReference>
<dbReference type="OrthoDB" id="682957at2759"/>
<keyword evidence="2" id="KW-0611">Plant defense</keyword>
<dbReference type="Pfam" id="PF23559">
    <property type="entry name" value="WHD_DRP"/>
    <property type="match status" value="1"/>
</dbReference>
<evidence type="ECO:0000256" key="2">
    <source>
        <dbReference type="ARBA" id="ARBA00022821"/>
    </source>
</evidence>
<keyword evidence="7" id="KW-1185">Reference proteome</keyword>
<dbReference type="AlphaFoldDB" id="A0A3L6Q467"/>
<reference evidence="7" key="1">
    <citation type="journal article" date="2019" name="Nat. Commun.">
        <title>The genome of broomcorn millet.</title>
        <authorList>
            <person name="Zou C."/>
            <person name="Miki D."/>
            <person name="Li D."/>
            <person name="Tang Q."/>
            <person name="Xiao L."/>
            <person name="Rajput S."/>
            <person name="Deng P."/>
            <person name="Jia W."/>
            <person name="Huang R."/>
            <person name="Zhang M."/>
            <person name="Sun Y."/>
            <person name="Hu J."/>
            <person name="Fu X."/>
            <person name="Schnable P.S."/>
            <person name="Li F."/>
            <person name="Zhang H."/>
            <person name="Feng B."/>
            <person name="Zhu X."/>
            <person name="Liu R."/>
            <person name="Schnable J.C."/>
            <person name="Zhu J.-K."/>
            <person name="Zhang H."/>
        </authorList>
    </citation>
    <scope>NUCLEOTIDE SEQUENCE [LARGE SCALE GENOMIC DNA]</scope>
</reference>
<comment type="caution">
    <text evidence="6">The sequence shown here is derived from an EMBL/GenBank/DDBJ whole genome shotgun (WGS) entry which is preliminary data.</text>
</comment>
<dbReference type="InterPro" id="IPR055414">
    <property type="entry name" value="LRR_R13L4/SHOC2-like"/>
</dbReference>
<dbReference type="Gene3D" id="1.10.10.10">
    <property type="entry name" value="Winged helix-like DNA-binding domain superfamily/Winged helix DNA-binding domain"/>
    <property type="match status" value="1"/>
</dbReference>
<protein>
    <submittedName>
        <fullName evidence="6">Uncharacterized protein</fullName>
    </submittedName>
</protein>
<feature type="region of interest" description="Disordered" evidence="3">
    <location>
        <begin position="744"/>
        <end position="800"/>
    </location>
</feature>
<accession>A0A3L6Q467</accession>
<name>A0A3L6Q467_PANMI</name>
<dbReference type="Pfam" id="PF23598">
    <property type="entry name" value="LRR_14"/>
    <property type="match status" value="1"/>
</dbReference>
<dbReference type="InterPro" id="IPR036388">
    <property type="entry name" value="WH-like_DNA-bd_sf"/>
</dbReference>
<dbReference type="InterPro" id="IPR058922">
    <property type="entry name" value="WHD_DRP"/>
</dbReference>
<feature type="compositionally biased region" description="Polar residues" evidence="3">
    <location>
        <begin position="47"/>
        <end position="61"/>
    </location>
</feature>
<dbReference type="SUPFAM" id="SSF52540">
    <property type="entry name" value="P-loop containing nucleoside triphosphate hydrolases"/>
    <property type="match status" value="1"/>
</dbReference>
<dbReference type="Gene3D" id="3.80.10.10">
    <property type="entry name" value="Ribonuclease Inhibitor"/>
    <property type="match status" value="1"/>
</dbReference>
<feature type="domain" description="Disease resistance protein winged helix" evidence="4">
    <location>
        <begin position="205"/>
        <end position="277"/>
    </location>
</feature>
<keyword evidence="1" id="KW-0677">Repeat</keyword>
<dbReference type="Proteomes" id="UP000275267">
    <property type="component" value="Unassembled WGS sequence"/>
</dbReference>
<proteinExistence type="predicted"/>
<dbReference type="GO" id="GO:0043531">
    <property type="term" value="F:ADP binding"/>
    <property type="evidence" value="ECO:0007669"/>
    <property type="project" value="InterPro"/>
</dbReference>
<evidence type="ECO:0000256" key="3">
    <source>
        <dbReference type="SAM" id="MobiDB-lite"/>
    </source>
</evidence>
<evidence type="ECO:0000256" key="1">
    <source>
        <dbReference type="ARBA" id="ARBA00022737"/>
    </source>
</evidence>
<dbReference type="STRING" id="4540.A0A3L6Q467"/>
<dbReference type="EMBL" id="PQIB02000014">
    <property type="protein sequence ID" value="RLM70303.1"/>
    <property type="molecule type" value="Genomic_DNA"/>
</dbReference>
<feature type="compositionally biased region" description="Basic and acidic residues" evidence="3">
    <location>
        <begin position="14"/>
        <end position="42"/>
    </location>
</feature>
<sequence length="800" mass="89254">MVSLLIKLENPIHDLVGHRNGGEHGEHCARRRDGDGSSERNAARPTVPSSDHQGMLSSLTGGCTGLPADDLAVPRAWHAPPPPPLGGQGMGARVTDRRKPDPNPPDGEDAIQEFFVFGTGSKYHDNQWDSTIDKIVKKCGGSPLAVLAIANLIASKPREEWHDVFNSISSELGGVSEADSIRRLLLRSYYHLPSHLRACFLYVSVFPEDYEFRRDKLVWRWIAEGFIQEKQGCSLFEIGQTYFEELLNRNMIQEVEKNVSDGMVQYCRAHDLMLDIACSLASDENFVTKLVDEQEQQTSSERKIRRLSLQNSRLLERRTCTMQMPHVRSVAAFGTGINLMPPLTSFRVLRVLDLEGCDLRGSSYDLEHLGELLHLRYLGLRGTNVAQLPKDIGNLRFLQILDLKGTTIRVLPSAVALLRKLLCLYTEHETRMPEGLENLTSLEELSKISVSEYPGFLKELTSLVELRVLDILLPQQGVSESSQKDFMGSLCNLRKIQDLRVSGCSDLDFMREGWEPTPSVRRFIAADSCWFSVLPTWASNAKNLSELHLGVMELWREDLQSLGRLRQLRFLRLAVERMGERLAVDADAFPSLTQLRLRGETCLVFHRGAMPKLAILEFVLDVDKANGDIDWGLGNLPSLKKVTVNHRCANDASAVSAEEALYHATSAHPNRRTLEITMKQNVLHNEERTELPRADLTPSACMQLHTPHDSAAEDGTGGLPQTGVANGGQHVSTVAKGRAVPVTRQQAARDELRVGEEQRLMSGRTGTSGQQAGRRTGMMHETNNKLDLVRASPDLQPRID</sequence>
<dbReference type="GO" id="GO:0009626">
    <property type="term" value="P:plant-type hypersensitive response"/>
    <property type="evidence" value="ECO:0007669"/>
    <property type="project" value="UniProtKB-ARBA"/>
</dbReference>
<dbReference type="GO" id="GO:0042742">
    <property type="term" value="P:defense response to bacterium"/>
    <property type="evidence" value="ECO:0007669"/>
    <property type="project" value="UniProtKB-ARBA"/>
</dbReference>
<feature type="region of interest" description="Disordered" evidence="3">
    <location>
        <begin position="14"/>
        <end position="109"/>
    </location>
</feature>
<feature type="domain" description="Disease resistance R13L4/SHOC-2-like LRR" evidence="5">
    <location>
        <begin position="326"/>
        <end position="674"/>
    </location>
</feature>
<dbReference type="InterPro" id="IPR027417">
    <property type="entry name" value="P-loop_NTPase"/>
</dbReference>
<dbReference type="InterPro" id="IPR044974">
    <property type="entry name" value="Disease_R_plants"/>
</dbReference>
<dbReference type="InterPro" id="IPR042197">
    <property type="entry name" value="Apaf_helical"/>
</dbReference>
<organism evidence="6 7">
    <name type="scientific">Panicum miliaceum</name>
    <name type="common">Proso millet</name>
    <name type="synonym">Broomcorn millet</name>
    <dbReference type="NCBI Taxonomy" id="4540"/>
    <lineage>
        <taxon>Eukaryota</taxon>
        <taxon>Viridiplantae</taxon>
        <taxon>Streptophyta</taxon>
        <taxon>Embryophyta</taxon>
        <taxon>Tracheophyta</taxon>
        <taxon>Spermatophyta</taxon>
        <taxon>Magnoliopsida</taxon>
        <taxon>Liliopsida</taxon>
        <taxon>Poales</taxon>
        <taxon>Poaceae</taxon>
        <taxon>PACMAD clade</taxon>
        <taxon>Panicoideae</taxon>
        <taxon>Panicodae</taxon>
        <taxon>Paniceae</taxon>
        <taxon>Panicinae</taxon>
        <taxon>Panicum</taxon>
        <taxon>Panicum sect. Panicum</taxon>
    </lineage>
</organism>